<reference evidence="8 9" key="1">
    <citation type="submission" date="2020-07" db="EMBL/GenBank/DDBJ databases">
        <title>Thermogemmata thermophila gen. nov., sp. nov., a novel moderate thermophilic planctomycete from a Kamchatka hot spring.</title>
        <authorList>
            <person name="Elcheninov A.G."/>
            <person name="Podosokorskaya O.A."/>
            <person name="Kovaleva O.L."/>
            <person name="Novikov A."/>
            <person name="Bonch-Osmolovskaya E.A."/>
            <person name="Toshchakov S.V."/>
            <person name="Kublanov I.V."/>
        </authorList>
    </citation>
    <scope>NUCLEOTIDE SEQUENCE [LARGE SCALE GENOMIC DNA]</scope>
    <source>
        <strain evidence="8 9">2918</strain>
    </source>
</reference>
<dbReference type="PANTHER" id="PTHR43289:SF6">
    <property type="entry name" value="SERINE_THREONINE-PROTEIN KINASE NEKL-3"/>
    <property type="match status" value="1"/>
</dbReference>
<evidence type="ECO:0000256" key="3">
    <source>
        <dbReference type="ARBA" id="ARBA00022777"/>
    </source>
</evidence>
<keyword evidence="2" id="KW-0547">Nucleotide-binding</keyword>
<evidence type="ECO:0000256" key="1">
    <source>
        <dbReference type="ARBA" id="ARBA00022679"/>
    </source>
</evidence>
<keyword evidence="6" id="KW-0472">Membrane</keyword>
<dbReference type="PROSITE" id="PS50011">
    <property type="entry name" value="PROTEIN_KINASE_DOM"/>
    <property type="match status" value="1"/>
</dbReference>
<dbReference type="InterPro" id="IPR000719">
    <property type="entry name" value="Prot_kinase_dom"/>
</dbReference>
<keyword evidence="3 8" id="KW-0418">Kinase</keyword>
<dbReference type="Proteomes" id="UP000542342">
    <property type="component" value="Unassembled WGS sequence"/>
</dbReference>
<keyword evidence="6" id="KW-0812">Transmembrane</keyword>
<evidence type="ECO:0000313" key="9">
    <source>
        <dbReference type="Proteomes" id="UP000542342"/>
    </source>
</evidence>
<evidence type="ECO:0000313" key="8">
    <source>
        <dbReference type="EMBL" id="MBA2225494.1"/>
    </source>
</evidence>
<feature type="compositionally biased region" description="Low complexity" evidence="5">
    <location>
        <begin position="384"/>
        <end position="395"/>
    </location>
</feature>
<dbReference type="SMART" id="SM00220">
    <property type="entry name" value="S_TKc"/>
    <property type="match status" value="1"/>
</dbReference>
<keyword evidence="6" id="KW-1133">Transmembrane helix</keyword>
<dbReference type="SUPFAM" id="SSF56112">
    <property type="entry name" value="Protein kinase-like (PK-like)"/>
    <property type="match status" value="1"/>
</dbReference>
<feature type="region of interest" description="Disordered" evidence="5">
    <location>
        <begin position="384"/>
        <end position="424"/>
    </location>
</feature>
<evidence type="ECO:0000256" key="2">
    <source>
        <dbReference type="ARBA" id="ARBA00022741"/>
    </source>
</evidence>
<keyword evidence="8" id="KW-0723">Serine/threonine-protein kinase</keyword>
<dbReference type="InterPro" id="IPR011009">
    <property type="entry name" value="Kinase-like_dom_sf"/>
</dbReference>
<organism evidence="8 9">
    <name type="scientific">Thermogemmata fonticola</name>
    <dbReference type="NCBI Taxonomy" id="2755323"/>
    <lineage>
        <taxon>Bacteria</taxon>
        <taxon>Pseudomonadati</taxon>
        <taxon>Planctomycetota</taxon>
        <taxon>Planctomycetia</taxon>
        <taxon>Gemmatales</taxon>
        <taxon>Gemmataceae</taxon>
        <taxon>Thermogemmata</taxon>
    </lineage>
</organism>
<dbReference type="Gene3D" id="3.30.200.20">
    <property type="entry name" value="Phosphorylase Kinase, domain 1"/>
    <property type="match status" value="1"/>
</dbReference>
<evidence type="ECO:0000256" key="6">
    <source>
        <dbReference type="SAM" id="Phobius"/>
    </source>
</evidence>
<evidence type="ECO:0000259" key="7">
    <source>
        <dbReference type="PROSITE" id="PS50011"/>
    </source>
</evidence>
<comment type="caution">
    <text evidence="8">The sequence shown here is derived from an EMBL/GenBank/DDBJ whole genome shotgun (WGS) entry which is preliminary data.</text>
</comment>
<dbReference type="AlphaFoldDB" id="A0A7V8VCH1"/>
<proteinExistence type="predicted"/>
<dbReference type="GO" id="GO:0005524">
    <property type="term" value="F:ATP binding"/>
    <property type="evidence" value="ECO:0007669"/>
    <property type="project" value="UniProtKB-KW"/>
</dbReference>
<evidence type="ECO:0000256" key="4">
    <source>
        <dbReference type="ARBA" id="ARBA00022840"/>
    </source>
</evidence>
<dbReference type="GO" id="GO:0004674">
    <property type="term" value="F:protein serine/threonine kinase activity"/>
    <property type="evidence" value="ECO:0007669"/>
    <property type="project" value="UniProtKB-KW"/>
</dbReference>
<dbReference type="Pfam" id="PF00069">
    <property type="entry name" value="Pkinase"/>
    <property type="match status" value="1"/>
</dbReference>
<feature type="region of interest" description="Disordered" evidence="5">
    <location>
        <begin position="457"/>
        <end position="485"/>
    </location>
</feature>
<dbReference type="RefSeq" id="WP_194536916.1">
    <property type="nucleotide sequence ID" value="NZ_JACEFB010000002.1"/>
</dbReference>
<dbReference type="EMBL" id="JACEFB010000002">
    <property type="protein sequence ID" value="MBA2225494.1"/>
    <property type="molecule type" value="Genomic_DNA"/>
</dbReference>
<feature type="region of interest" description="Disordered" evidence="5">
    <location>
        <begin position="330"/>
        <end position="371"/>
    </location>
</feature>
<protein>
    <submittedName>
        <fullName evidence="8">Serine/threonine protein kinase</fullName>
    </submittedName>
</protein>
<feature type="domain" description="Protein kinase" evidence="7">
    <location>
        <begin position="72"/>
        <end position="350"/>
    </location>
</feature>
<feature type="transmembrane region" description="Helical" evidence="6">
    <location>
        <begin position="433"/>
        <end position="455"/>
    </location>
</feature>
<dbReference type="CDD" id="cd14014">
    <property type="entry name" value="STKc_PknB_like"/>
    <property type="match status" value="1"/>
</dbReference>
<dbReference type="Gene3D" id="1.10.510.10">
    <property type="entry name" value="Transferase(Phosphotransferase) domain 1"/>
    <property type="match status" value="1"/>
</dbReference>
<keyword evidence="1" id="KW-0808">Transferase</keyword>
<keyword evidence="4" id="KW-0067">ATP-binding</keyword>
<name>A0A7V8VCH1_9BACT</name>
<keyword evidence="9" id="KW-1185">Reference proteome</keyword>
<feature type="compositionally biased region" description="Polar residues" evidence="5">
    <location>
        <begin position="345"/>
        <end position="355"/>
    </location>
</feature>
<sequence length="485" mass="53365">MPSDSIIGFLQQVRSQRLLFPEQIEQLVQEPDWPQEGLERLCQYLLERGILTRYQAEALLQGRGQELNLGGYPVLEEIGPCTGGMVYKVLHPTLRLPLLLRRLKADEASLGEPVEAFFERVRQWGMWQHPHVAAALDVGRTDDDIYIVLDPLGDHADVETLTGELGGPMPGPVFREMARALASVLRSLHEQGGTHGRICPAHLVLGPLREKVRPDGTRSRRPASDATIKLTELGLLPRLPPVRQQPPPRRYLAYLPPEFFDDPTPTPAADVYALGATLYFLLTARPPFKGDDPVALMEAIAQTPLKPLSRLRPDIPTEISALVERMLAREPGQRPTAAEVEQGLATETSVPSRSGSLPLAEDLPESAPLAESVSSRHLPVAVPVQSSSVSPEPAADWSEAWSSHMAASAATEPPQRRARPITDEERARSRRMLLLGGVLHLTAVTLLLLWIFGAFTSSPEPEPTPPQKKENKIPPKTRPRSPQVG</sequence>
<accession>A0A7V8VCH1</accession>
<gene>
    <name evidence="8" type="ORF">H0921_04880</name>
</gene>
<dbReference type="PANTHER" id="PTHR43289">
    <property type="entry name" value="MITOGEN-ACTIVATED PROTEIN KINASE KINASE KINASE 20-RELATED"/>
    <property type="match status" value="1"/>
</dbReference>
<evidence type="ECO:0000256" key="5">
    <source>
        <dbReference type="SAM" id="MobiDB-lite"/>
    </source>
</evidence>